<evidence type="ECO:0000256" key="1">
    <source>
        <dbReference type="SAM" id="MobiDB-lite"/>
    </source>
</evidence>
<proteinExistence type="predicted"/>
<feature type="region of interest" description="Disordered" evidence="1">
    <location>
        <begin position="70"/>
        <end position="95"/>
    </location>
</feature>
<sequence>MTDDIRDLLDRAAAKSPPRTLDADLVVTRGRGRVRRRRLALTGGTALGVAAFTAATIALTALVGPGAAVTTPDGAASASETPVEPTPSSDLPPLPPGSDYYWFGDDRVDDDAGAELTQALVSYLREHHPEARSVDMVADGTGGMRPELRPVDANLQISRHTAYLVPLDSPNNMDSFASVHDQPVYQIWDSSPKQTADAVFAMFGMYSGARLAIDGADAEVEDWLDVTLFPSGGFLPGTDNVSRDGITQPANGYLTEGCDAYEGRNYTGGRAAYTFDCDESAGPGGERILTVAAHQRNDWGVTTVHTVVVIRADGTGLVVRDWPTPVHDTEPDGPLDPSLDMGELTALALAIPIVPFGR</sequence>
<keyword evidence="2" id="KW-0812">Transmembrane</keyword>
<comment type="caution">
    <text evidence="3">The sequence shown here is derived from an EMBL/GenBank/DDBJ whole genome shotgun (WGS) entry which is preliminary data.</text>
</comment>
<dbReference type="Proteomes" id="UP000548476">
    <property type="component" value="Unassembled WGS sequence"/>
</dbReference>
<dbReference type="AlphaFoldDB" id="A0A841FIA0"/>
<evidence type="ECO:0000256" key="2">
    <source>
        <dbReference type="SAM" id="Phobius"/>
    </source>
</evidence>
<gene>
    <name evidence="3" type="ORF">HNR73_001149</name>
</gene>
<name>A0A841FIA0_9ACTN</name>
<dbReference type="EMBL" id="JACHGT010000002">
    <property type="protein sequence ID" value="MBB6033302.1"/>
    <property type="molecule type" value="Genomic_DNA"/>
</dbReference>
<dbReference type="RefSeq" id="WP_184786178.1">
    <property type="nucleotide sequence ID" value="NZ_BONT01000025.1"/>
</dbReference>
<keyword evidence="4" id="KW-1185">Reference proteome</keyword>
<organism evidence="3 4">
    <name type="scientific">Phytomonospora endophytica</name>
    <dbReference type="NCBI Taxonomy" id="714109"/>
    <lineage>
        <taxon>Bacteria</taxon>
        <taxon>Bacillati</taxon>
        <taxon>Actinomycetota</taxon>
        <taxon>Actinomycetes</taxon>
        <taxon>Micromonosporales</taxon>
        <taxon>Micromonosporaceae</taxon>
        <taxon>Phytomonospora</taxon>
    </lineage>
</organism>
<keyword evidence="2" id="KW-1133">Transmembrane helix</keyword>
<accession>A0A841FIA0</accession>
<reference evidence="3 4" key="1">
    <citation type="submission" date="2020-08" db="EMBL/GenBank/DDBJ databases">
        <title>Genomic Encyclopedia of Type Strains, Phase IV (KMG-IV): sequencing the most valuable type-strain genomes for metagenomic binning, comparative biology and taxonomic classification.</title>
        <authorList>
            <person name="Goeker M."/>
        </authorList>
    </citation>
    <scope>NUCLEOTIDE SEQUENCE [LARGE SCALE GENOMIC DNA]</scope>
    <source>
        <strain evidence="3 4">YIM 65646</strain>
    </source>
</reference>
<protein>
    <submittedName>
        <fullName evidence="3">Uncharacterized protein</fullName>
    </submittedName>
</protein>
<feature type="transmembrane region" description="Helical" evidence="2">
    <location>
        <begin position="39"/>
        <end position="63"/>
    </location>
</feature>
<keyword evidence="2" id="KW-0472">Membrane</keyword>
<evidence type="ECO:0000313" key="3">
    <source>
        <dbReference type="EMBL" id="MBB6033302.1"/>
    </source>
</evidence>
<evidence type="ECO:0000313" key="4">
    <source>
        <dbReference type="Proteomes" id="UP000548476"/>
    </source>
</evidence>